<keyword evidence="4" id="KW-0032">Aminotransferase</keyword>
<dbReference type="InterPro" id="IPR004839">
    <property type="entry name" value="Aminotransferase_I/II_large"/>
</dbReference>
<dbReference type="SUPFAM" id="SSF55729">
    <property type="entry name" value="Acyl-CoA N-acyltransferases (Nat)"/>
    <property type="match status" value="1"/>
</dbReference>
<accession>A0A3P3W396</accession>
<dbReference type="InterPro" id="IPR015422">
    <property type="entry name" value="PyrdxlP-dep_Trfase_small"/>
</dbReference>
<dbReference type="InterPro" id="IPR016181">
    <property type="entry name" value="Acyl_CoA_acyltransferase"/>
</dbReference>
<evidence type="ECO:0000259" key="3">
    <source>
        <dbReference type="Pfam" id="PF00155"/>
    </source>
</evidence>
<reference evidence="4 5" key="1">
    <citation type="submission" date="2018-11" db="EMBL/GenBank/DDBJ databases">
        <title>Flavobacterium sp. nov., YIM 102701-2 draft genome.</title>
        <authorList>
            <person name="Li G."/>
            <person name="Jiang Y."/>
        </authorList>
    </citation>
    <scope>NUCLEOTIDE SEQUENCE [LARGE SCALE GENOMIC DNA]</scope>
    <source>
        <strain evidence="4 5">YIM 102701-2</strain>
    </source>
</reference>
<dbReference type="RefSeq" id="WP_125019508.1">
    <property type="nucleotide sequence ID" value="NZ_RQVQ01000025.1"/>
</dbReference>
<dbReference type="AlphaFoldDB" id="A0A3P3W396"/>
<keyword evidence="5" id="KW-1185">Reference proteome</keyword>
<dbReference type="Pfam" id="PF00155">
    <property type="entry name" value="Aminotran_1_2"/>
    <property type="match status" value="1"/>
</dbReference>
<comment type="cofactor">
    <cofactor evidence="1">
        <name>pyridoxal 5'-phosphate</name>
        <dbReference type="ChEBI" id="CHEBI:597326"/>
    </cofactor>
</comment>
<protein>
    <submittedName>
        <fullName evidence="4">Aminotransferase class I/II-fold pyridoxal phosphate-dependent enzyme</fullName>
    </submittedName>
</protein>
<dbReference type="SUPFAM" id="SSF53383">
    <property type="entry name" value="PLP-dependent transferases"/>
    <property type="match status" value="1"/>
</dbReference>
<evidence type="ECO:0000256" key="1">
    <source>
        <dbReference type="ARBA" id="ARBA00001933"/>
    </source>
</evidence>
<dbReference type="Gene3D" id="3.40.640.10">
    <property type="entry name" value="Type I PLP-dependent aspartate aminotransferase-like (Major domain)"/>
    <property type="match status" value="1"/>
</dbReference>
<dbReference type="Proteomes" id="UP000275719">
    <property type="component" value="Unassembled WGS sequence"/>
</dbReference>
<keyword evidence="2 4" id="KW-0808">Transferase</keyword>
<evidence type="ECO:0000313" key="5">
    <source>
        <dbReference type="Proteomes" id="UP000275719"/>
    </source>
</evidence>
<dbReference type="GO" id="GO:0008483">
    <property type="term" value="F:transaminase activity"/>
    <property type="evidence" value="ECO:0007669"/>
    <property type="project" value="UniProtKB-KW"/>
</dbReference>
<dbReference type="InterPro" id="IPR015424">
    <property type="entry name" value="PyrdxlP-dep_Trfase"/>
</dbReference>
<evidence type="ECO:0000256" key="2">
    <source>
        <dbReference type="ARBA" id="ARBA00022679"/>
    </source>
</evidence>
<dbReference type="EMBL" id="RQVQ01000025">
    <property type="protein sequence ID" value="RRJ89582.1"/>
    <property type="molecule type" value="Genomic_DNA"/>
</dbReference>
<organism evidence="4 5">
    <name type="scientific">Paenimyroides tangerinum</name>
    <dbReference type="NCBI Taxonomy" id="2488728"/>
    <lineage>
        <taxon>Bacteria</taxon>
        <taxon>Pseudomonadati</taxon>
        <taxon>Bacteroidota</taxon>
        <taxon>Flavobacteriia</taxon>
        <taxon>Flavobacteriales</taxon>
        <taxon>Flavobacteriaceae</taxon>
        <taxon>Paenimyroides</taxon>
    </lineage>
</organism>
<dbReference type="InterPro" id="IPR050087">
    <property type="entry name" value="AON_synthase_class-II"/>
</dbReference>
<name>A0A3P3W396_9FLAO</name>
<dbReference type="GO" id="GO:0030170">
    <property type="term" value="F:pyridoxal phosphate binding"/>
    <property type="evidence" value="ECO:0007669"/>
    <property type="project" value="InterPro"/>
</dbReference>
<dbReference type="Gene3D" id="3.90.1150.10">
    <property type="entry name" value="Aspartate Aminotransferase, domain 1"/>
    <property type="match status" value="1"/>
</dbReference>
<evidence type="ECO:0000313" key="4">
    <source>
        <dbReference type="EMBL" id="RRJ89582.1"/>
    </source>
</evidence>
<comment type="caution">
    <text evidence="4">The sequence shown here is derived from an EMBL/GenBank/DDBJ whole genome shotgun (WGS) entry which is preliminary data.</text>
</comment>
<feature type="domain" description="Aminotransferase class I/classII large" evidence="3">
    <location>
        <begin position="55"/>
        <end position="385"/>
    </location>
</feature>
<sequence>MAKINHNNAFKTISDLIENAKEQNTVHLYAEDSFLNGSSLQINGKKCWHFATTGYLGLEQDMRLKQAGAEAIMKFGTQFPLSKTYISHPLYAELEQLLMQMFDQEVIICKNSTLAHLGIIPQLVGYDEVVILDHQVHWSVQQACSLLKNRGCVVELVRHNNMEQLEILINKYRNKKKKIWYMADGIYSMFGDHAPIDDLKELVKKYPELNLYFDDVHGMSWIGKNGTGFIKSHWNQIPENITIVSTLSKTFGASGAIVICGDTKKHSEIKNFGGPLTFSAQLEPASVAAAIASAKIHLSAEIYQLQNKLTEKIEFANRLFSNYELPIISFAETPVFYLGMALPQTAFNLINRLHNDGFFVNPGIYPAVPMRNAGLRITVSNHNENKQIEDMISCIAHHFEAALEETNNSRILIDKAFKIKKENECVTNRNSKYTLKCFDSISEIGEDLWNETLGNDNPFDYDGFKWLEKTFGNLDKKHLNYMEFAYYAWFLDKECVALTAVTESIWKEDVLATEYVSDKIEEIRKMNPLFLCAKAWSIASSFTEGKHLYIKDDDLEILENVIDDLLKIFECTDVNKFFFRDFDANKLQEKIFYNKGLIKVQMPDTAILKLQTGVEVINLLSKKDRRHFKKDIVPFCNDFEIVKLKKMSDKQLDQAYELYANVKKNNLAINNFLYDKKVFESMNRHDNWEFIVASLPNSDTIIGCVFCYVNHYNKSYNPILIGLIDKSPFRLKLYRQLLYKTICIANEMHFQTIYFGFSATFEKKKFGAKLFSKYAYIFVKENFEIDQLSNFEN</sequence>
<proteinExistence type="predicted"/>
<dbReference type="InterPro" id="IPR015421">
    <property type="entry name" value="PyrdxlP-dep_Trfase_major"/>
</dbReference>
<dbReference type="OrthoDB" id="9807157at2"/>
<gene>
    <name evidence="4" type="ORF">EG240_11335</name>
</gene>
<dbReference type="PANTHER" id="PTHR13693">
    <property type="entry name" value="CLASS II AMINOTRANSFERASE/8-AMINO-7-OXONONANOATE SYNTHASE"/>
    <property type="match status" value="1"/>
</dbReference>